<feature type="repeat" description="TPR" evidence="3">
    <location>
        <begin position="231"/>
        <end position="264"/>
    </location>
</feature>
<evidence type="ECO:0000256" key="3">
    <source>
        <dbReference type="PROSITE-ProRule" id="PRU00339"/>
    </source>
</evidence>
<feature type="repeat" description="TPR" evidence="3">
    <location>
        <begin position="552"/>
        <end position="585"/>
    </location>
</feature>
<feature type="domain" description="Calponin-homology (CH)" evidence="6">
    <location>
        <begin position="755"/>
        <end position="858"/>
    </location>
</feature>
<evidence type="ECO:0000256" key="4">
    <source>
        <dbReference type="SAM" id="MobiDB-lite"/>
    </source>
</evidence>
<dbReference type="SMART" id="SM00220">
    <property type="entry name" value="S_TKc"/>
    <property type="match status" value="1"/>
</dbReference>
<evidence type="ECO:0000256" key="2">
    <source>
        <dbReference type="ARBA" id="ARBA00022803"/>
    </source>
</evidence>
<dbReference type="Gene3D" id="1.25.40.10">
    <property type="entry name" value="Tetratricopeptide repeat domain"/>
    <property type="match status" value="5"/>
</dbReference>
<accession>A0AAD7XS19</accession>
<dbReference type="GO" id="GO:0004672">
    <property type="term" value="F:protein kinase activity"/>
    <property type="evidence" value="ECO:0007669"/>
    <property type="project" value="InterPro"/>
</dbReference>
<dbReference type="Pfam" id="PF00307">
    <property type="entry name" value="CH"/>
    <property type="match status" value="2"/>
</dbReference>
<dbReference type="PANTHER" id="PTHR45641">
    <property type="entry name" value="TETRATRICOPEPTIDE REPEAT PROTEIN (AFU_ORTHOLOGUE AFUA_6G03870)"/>
    <property type="match status" value="1"/>
</dbReference>
<dbReference type="InterPro" id="IPR000719">
    <property type="entry name" value="Prot_kinase_dom"/>
</dbReference>
<dbReference type="InterPro" id="IPR003903">
    <property type="entry name" value="UIM_dom"/>
</dbReference>
<dbReference type="AlphaFoldDB" id="A0AAD7XS19"/>
<dbReference type="Pfam" id="PF13424">
    <property type="entry name" value="TPR_12"/>
    <property type="match status" value="5"/>
</dbReference>
<dbReference type="EMBL" id="JAQMWT010000165">
    <property type="protein sequence ID" value="KAJ8608616.1"/>
    <property type="molecule type" value="Genomic_DNA"/>
</dbReference>
<sequence>MIEAETMLKLGTDRTHPNLVNVRDVYLLSTTGWTAVPSDLYIFMDYVQGGWTLKDWITLRGFDDDVTVARIALDVGRGLVHIRECFPKYEFTHWDLKPSNILISTILVDGREAPNTAKIADFGVAITLAYASPQTLESRSTKHAQREGKYNEAGHHFQRSLAIYVKARGVDHLDTMSARAWVARNLREKGDYDAALPILREIGKYVEAEPLFRRALEISEAALGPNHADVATRLNNIASLFQHQGKYVEAEPLFRRALEISEAALGPNHADGKYVEAEPLFRRALEISEAALGPNHADVATQLNNLASMFHDQGKYVEAEPLFRRALKISEAALGPNHAYVATRLNNLASLFRVQGKYVEAEPLFRRALEISEAALGPTHADVATTLNNLASMFHDQGKYVEAEPLFRRALEISEAALGPNHADVATRLNNLALLFLDQGKYVEAEPLFRRALEISEAALGPTHADVATTLNNLASMFHDQGKYVEAEPLFRRALEISEAALGPNHADVATQLNNLASLFRVQGKYVEAEPLFRRALEISEAALGPNHANVATRLNNLASMFHGQGKYVEAEPLFRRALEISEAALGPNHANVATRLNNIASMFHDQGKYVEAKPLYRRALEISEAALGPNHAHGEYVEAEPLFRRALEISEAALGPNHADVATQLNNLASMFRVQGKYVEAEPLFRRALEISEAALGPNHADVATQLNNLASFFHDQGKYVEAEPLFRRALKISEAALGPNHADVATQLNNLASMFRVQASAWVAAKTGIAQRGSLFEWLGDGVVLCVLANKLKANSVPKINRSKLKFNNMENISAFLRACRSLGVQEHALFETIDLAENKDLAIVVRCVLALKRITGRRRASVPAIAPPPDTPLKQELDAANARAAKLGLELDRAKAEIERLTARVRDLESSSSSSNGKSPSKVEDPARVEGTKGSGGFGLFGKKKVGKYDMEAERMLSKWITAATGLKQKGNFGDWLHDGTVLLELANALEDGAKKISINRSSMPFKQMENVSNFLKAVREMGVADHTLFETVDLYDQKDMGLVLQCLLSLHKLKA</sequence>
<feature type="region of interest" description="Disordered" evidence="4">
    <location>
        <begin position="910"/>
        <end position="934"/>
    </location>
</feature>
<gene>
    <name evidence="7" type="ORF">CTAYLR_009166</name>
</gene>
<feature type="repeat" description="TPR" evidence="3">
    <location>
        <begin position="510"/>
        <end position="543"/>
    </location>
</feature>
<feature type="repeat" description="TPR" evidence="3">
    <location>
        <begin position="426"/>
        <end position="459"/>
    </location>
</feature>
<feature type="repeat" description="TPR" evidence="3">
    <location>
        <begin position="468"/>
        <end position="501"/>
    </location>
</feature>
<dbReference type="Gene3D" id="1.10.510.10">
    <property type="entry name" value="Transferase(Phosphotransferase) domain 1"/>
    <property type="match status" value="1"/>
</dbReference>
<dbReference type="PROSITE" id="PS50011">
    <property type="entry name" value="PROTEIN_KINASE_DOM"/>
    <property type="match status" value="1"/>
</dbReference>
<feature type="domain" description="Calponin-homology (CH)" evidence="6">
    <location>
        <begin position="954"/>
        <end position="1059"/>
    </location>
</feature>
<dbReference type="SMART" id="SM00028">
    <property type="entry name" value="TPR"/>
    <property type="match status" value="11"/>
</dbReference>
<evidence type="ECO:0000313" key="7">
    <source>
        <dbReference type="EMBL" id="KAJ8608616.1"/>
    </source>
</evidence>
<feature type="repeat" description="TPR" evidence="3">
    <location>
        <begin position="594"/>
        <end position="627"/>
    </location>
</feature>
<feature type="compositionally biased region" description="Low complexity" evidence="4">
    <location>
        <begin position="913"/>
        <end position="923"/>
    </location>
</feature>
<feature type="repeat" description="TPR" evidence="3">
    <location>
        <begin position="342"/>
        <end position="375"/>
    </location>
</feature>
<evidence type="ECO:0000313" key="8">
    <source>
        <dbReference type="Proteomes" id="UP001230188"/>
    </source>
</evidence>
<name>A0AAD7XS19_9STRA</name>
<dbReference type="SUPFAM" id="SSF47576">
    <property type="entry name" value="Calponin-homology domain, CH-domain"/>
    <property type="match status" value="2"/>
</dbReference>
<dbReference type="PANTHER" id="PTHR45641:SF19">
    <property type="entry name" value="NEPHROCYSTIN-3"/>
    <property type="match status" value="1"/>
</dbReference>
<dbReference type="InterPro" id="IPR001715">
    <property type="entry name" value="CH_dom"/>
</dbReference>
<dbReference type="SUPFAM" id="SSF56112">
    <property type="entry name" value="Protein kinase-like (PK-like)"/>
    <property type="match status" value="1"/>
</dbReference>
<dbReference type="Pfam" id="PF13374">
    <property type="entry name" value="TPR_10"/>
    <property type="match status" value="4"/>
</dbReference>
<dbReference type="InterPro" id="IPR008271">
    <property type="entry name" value="Ser/Thr_kinase_AS"/>
</dbReference>
<dbReference type="SUPFAM" id="SSF48452">
    <property type="entry name" value="TPR-like"/>
    <property type="match status" value="3"/>
</dbReference>
<evidence type="ECO:0000259" key="5">
    <source>
        <dbReference type="PROSITE" id="PS50011"/>
    </source>
</evidence>
<feature type="repeat" description="TPR" evidence="3">
    <location>
        <begin position="300"/>
        <end position="333"/>
    </location>
</feature>
<comment type="caution">
    <text evidence="7">The sequence shown here is derived from an EMBL/GenBank/DDBJ whole genome shotgun (WGS) entry which is preliminary data.</text>
</comment>
<dbReference type="Pfam" id="PF00069">
    <property type="entry name" value="Pkinase"/>
    <property type="match status" value="1"/>
</dbReference>
<keyword evidence="1" id="KW-0677">Repeat</keyword>
<dbReference type="Gene3D" id="1.10.418.10">
    <property type="entry name" value="Calponin-like domain"/>
    <property type="match status" value="2"/>
</dbReference>
<evidence type="ECO:0000259" key="6">
    <source>
        <dbReference type="PROSITE" id="PS50021"/>
    </source>
</evidence>
<keyword evidence="2 3" id="KW-0802">TPR repeat</keyword>
<keyword evidence="8" id="KW-1185">Reference proteome</keyword>
<dbReference type="InterPro" id="IPR011009">
    <property type="entry name" value="Kinase-like_dom_sf"/>
</dbReference>
<dbReference type="GO" id="GO:0005524">
    <property type="term" value="F:ATP binding"/>
    <property type="evidence" value="ECO:0007669"/>
    <property type="project" value="InterPro"/>
</dbReference>
<dbReference type="SMART" id="SM00033">
    <property type="entry name" value="CH"/>
    <property type="match status" value="2"/>
</dbReference>
<dbReference type="InterPro" id="IPR036872">
    <property type="entry name" value="CH_dom_sf"/>
</dbReference>
<dbReference type="InterPro" id="IPR003096">
    <property type="entry name" value="SM22_calponin"/>
</dbReference>
<proteinExistence type="predicted"/>
<dbReference type="InterPro" id="IPR019734">
    <property type="entry name" value="TPR_rpt"/>
</dbReference>
<dbReference type="Proteomes" id="UP001230188">
    <property type="component" value="Unassembled WGS sequence"/>
</dbReference>
<dbReference type="SMART" id="SM00726">
    <property type="entry name" value="UIM"/>
    <property type="match status" value="13"/>
</dbReference>
<dbReference type="PROSITE" id="PS50005">
    <property type="entry name" value="TPR"/>
    <property type="match status" value="11"/>
</dbReference>
<dbReference type="PRINTS" id="PR00888">
    <property type="entry name" value="SM22CALPONIN"/>
</dbReference>
<feature type="domain" description="Protein kinase" evidence="5">
    <location>
        <begin position="1"/>
        <end position="341"/>
    </location>
</feature>
<feature type="repeat" description="TPR" evidence="3">
    <location>
        <begin position="705"/>
        <end position="738"/>
    </location>
</feature>
<reference evidence="7" key="1">
    <citation type="submission" date="2023-01" db="EMBL/GenBank/DDBJ databases">
        <title>Metagenome sequencing of chrysophaentin producing Chrysophaeum taylorii.</title>
        <authorList>
            <person name="Davison J."/>
            <person name="Bewley C."/>
        </authorList>
    </citation>
    <scope>NUCLEOTIDE SEQUENCE</scope>
    <source>
        <strain evidence="7">NIES-1699</strain>
    </source>
</reference>
<evidence type="ECO:0000256" key="1">
    <source>
        <dbReference type="ARBA" id="ARBA00022737"/>
    </source>
</evidence>
<organism evidence="7 8">
    <name type="scientific">Chrysophaeum taylorii</name>
    <dbReference type="NCBI Taxonomy" id="2483200"/>
    <lineage>
        <taxon>Eukaryota</taxon>
        <taxon>Sar</taxon>
        <taxon>Stramenopiles</taxon>
        <taxon>Ochrophyta</taxon>
        <taxon>Pelagophyceae</taxon>
        <taxon>Pelagomonadales</taxon>
        <taxon>Pelagomonadaceae</taxon>
        <taxon>Chrysophaeum</taxon>
    </lineage>
</organism>
<dbReference type="InterPro" id="IPR011990">
    <property type="entry name" value="TPR-like_helical_dom_sf"/>
</dbReference>
<dbReference type="PROSITE" id="PS00108">
    <property type="entry name" value="PROTEIN_KINASE_ST"/>
    <property type="match status" value="1"/>
</dbReference>
<protein>
    <recommendedName>
        <fullName evidence="9">Kinesin light chain</fullName>
    </recommendedName>
</protein>
<feature type="repeat" description="TPR" evidence="3">
    <location>
        <begin position="663"/>
        <end position="696"/>
    </location>
</feature>
<evidence type="ECO:0008006" key="9">
    <source>
        <dbReference type="Google" id="ProtNLM"/>
    </source>
</evidence>
<feature type="repeat" description="TPR" evidence="3">
    <location>
        <begin position="384"/>
        <end position="417"/>
    </location>
</feature>
<dbReference type="SUPFAM" id="SSF81901">
    <property type="entry name" value="HCP-like"/>
    <property type="match status" value="1"/>
</dbReference>
<dbReference type="PROSITE" id="PS50021">
    <property type="entry name" value="CH"/>
    <property type="match status" value="2"/>
</dbReference>
<feature type="compositionally biased region" description="Basic and acidic residues" evidence="4">
    <location>
        <begin position="924"/>
        <end position="934"/>
    </location>
</feature>